<dbReference type="InterPro" id="IPR052164">
    <property type="entry name" value="Anthracycline_SecMetBiosynth"/>
</dbReference>
<name>A0A1I2HVZ2_9MICO</name>
<dbReference type="InterPro" id="IPR037523">
    <property type="entry name" value="VOC_core"/>
</dbReference>
<dbReference type="Proteomes" id="UP000198520">
    <property type="component" value="Unassembled WGS sequence"/>
</dbReference>
<evidence type="ECO:0000313" key="2">
    <source>
        <dbReference type="EMBL" id="SFF33550.1"/>
    </source>
</evidence>
<reference evidence="3" key="1">
    <citation type="submission" date="2016-10" db="EMBL/GenBank/DDBJ databases">
        <authorList>
            <person name="Varghese N."/>
            <person name="Submissions S."/>
        </authorList>
    </citation>
    <scope>NUCLEOTIDE SEQUENCE [LARGE SCALE GENOMIC DNA]</scope>
    <source>
        <strain evidence="3">DSM 19083</strain>
    </source>
</reference>
<feature type="domain" description="VOC" evidence="1">
    <location>
        <begin position="139"/>
        <end position="254"/>
    </location>
</feature>
<dbReference type="PANTHER" id="PTHR33993">
    <property type="entry name" value="GLYOXALASE-RELATED"/>
    <property type="match status" value="1"/>
</dbReference>
<evidence type="ECO:0000259" key="1">
    <source>
        <dbReference type="PROSITE" id="PS51819"/>
    </source>
</evidence>
<protein>
    <recommendedName>
        <fullName evidence="1">VOC domain-containing protein</fullName>
    </recommendedName>
</protein>
<dbReference type="STRING" id="285351.SAMN04488035_2544"/>
<gene>
    <name evidence="2" type="ORF">SAMN04488035_2544</name>
</gene>
<feature type="domain" description="VOC" evidence="1">
    <location>
        <begin position="11"/>
        <end position="125"/>
    </location>
</feature>
<organism evidence="2 3">
    <name type="scientific">Flavimobilis marinus</name>
    <dbReference type="NCBI Taxonomy" id="285351"/>
    <lineage>
        <taxon>Bacteria</taxon>
        <taxon>Bacillati</taxon>
        <taxon>Actinomycetota</taxon>
        <taxon>Actinomycetes</taxon>
        <taxon>Micrococcales</taxon>
        <taxon>Jonesiaceae</taxon>
        <taxon>Flavimobilis</taxon>
    </lineage>
</organism>
<sequence length="260" mass="27846">MPAVTTFPLGAPCWIDLMSSDVPGAKRFYGELFGWEFVDGGPEYGGYLTITSHGLDVGGLMAQEEGSEIPDSWSVYLSVTDSSAVASRVEGQGGAVVVEPMTVPDMGTMAFYMDAVGAGIGSWQPGSYPGYAVVDEPNAPGWHELVTRDYAKAVDFYTAAFGWQTTDMAEPGFRYTRLMVDGRPYAGIMDGAGLLPDDVPSYWRTYFRVTDVDAAVEQATTLGGAVLEPPTDSPYGRMALLADPSGAVFMVYQVETTDEA</sequence>
<keyword evidence="3" id="KW-1185">Reference proteome</keyword>
<dbReference type="EMBL" id="FONZ01000005">
    <property type="protein sequence ID" value="SFF33550.1"/>
    <property type="molecule type" value="Genomic_DNA"/>
</dbReference>
<dbReference type="SUPFAM" id="SSF54593">
    <property type="entry name" value="Glyoxalase/Bleomycin resistance protein/Dihydroxybiphenyl dioxygenase"/>
    <property type="match status" value="2"/>
</dbReference>
<dbReference type="InterPro" id="IPR029068">
    <property type="entry name" value="Glyas_Bleomycin-R_OHBP_Dase"/>
</dbReference>
<dbReference type="RefSeq" id="WP_093379629.1">
    <property type="nucleotide sequence ID" value="NZ_BNAN01000001.1"/>
</dbReference>
<dbReference type="CDD" id="cd07247">
    <property type="entry name" value="SgaA_N_like"/>
    <property type="match status" value="2"/>
</dbReference>
<dbReference type="InterPro" id="IPR004360">
    <property type="entry name" value="Glyas_Fos-R_dOase_dom"/>
</dbReference>
<accession>A0A1I2HVZ2</accession>
<dbReference type="OrthoDB" id="9793039at2"/>
<evidence type="ECO:0000313" key="3">
    <source>
        <dbReference type="Proteomes" id="UP000198520"/>
    </source>
</evidence>
<dbReference type="PROSITE" id="PS51819">
    <property type="entry name" value="VOC"/>
    <property type="match status" value="2"/>
</dbReference>
<dbReference type="Pfam" id="PF00903">
    <property type="entry name" value="Glyoxalase"/>
    <property type="match status" value="2"/>
</dbReference>
<proteinExistence type="predicted"/>
<dbReference type="PANTHER" id="PTHR33993:SF10">
    <property type="entry name" value="CONSERVED PROTEIN"/>
    <property type="match status" value="1"/>
</dbReference>
<dbReference type="AlphaFoldDB" id="A0A1I2HVZ2"/>
<dbReference type="Gene3D" id="3.10.180.10">
    <property type="entry name" value="2,3-Dihydroxybiphenyl 1,2-Dioxygenase, domain 1"/>
    <property type="match status" value="2"/>
</dbReference>